<organism evidence="1 2">
    <name type="scientific">Rotaria magnacalcarata</name>
    <dbReference type="NCBI Taxonomy" id="392030"/>
    <lineage>
        <taxon>Eukaryota</taxon>
        <taxon>Metazoa</taxon>
        <taxon>Spiralia</taxon>
        <taxon>Gnathifera</taxon>
        <taxon>Rotifera</taxon>
        <taxon>Eurotatoria</taxon>
        <taxon>Bdelloidea</taxon>
        <taxon>Philodinida</taxon>
        <taxon>Philodinidae</taxon>
        <taxon>Rotaria</taxon>
    </lineage>
</organism>
<name>A0A8S3ITJ7_9BILA</name>
<dbReference type="EMBL" id="CAJOBJ010349146">
    <property type="protein sequence ID" value="CAF5205822.1"/>
    <property type="molecule type" value="Genomic_DNA"/>
</dbReference>
<sequence>MVASSSSLRNHPLRRFTIWSDYFELVLNDIDNLLVYTPNIEYLYLQAVYPMSFIDLANRLANRLNYLSQFDCYIKEMLTRDNRNSNCMNVHRIHHCFNRIKCIEENDEFRIFST</sequence>
<proteinExistence type="predicted"/>
<protein>
    <submittedName>
        <fullName evidence="1">Uncharacterized protein</fullName>
    </submittedName>
</protein>
<gene>
    <name evidence="1" type="ORF">GIL414_LOCUS78098</name>
</gene>
<comment type="caution">
    <text evidence="1">The sequence shown here is derived from an EMBL/GenBank/DDBJ whole genome shotgun (WGS) entry which is preliminary data.</text>
</comment>
<dbReference type="Proteomes" id="UP000681720">
    <property type="component" value="Unassembled WGS sequence"/>
</dbReference>
<accession>A0A8S3ITJ7</accession>
<reference evidence="1" key="1">
    <citation type="submission" date="2021-02" db="EMBL/GenBank/DDBJ databases">
        <authorList>
            <person name="Nowell W R."/>
        </authorList>
    </citation>
    <scope>NUCLEOTIDE SEQUENCE</scope>
</reference>
<evidence type="ECO:0000313" key="2">
    <source>
        <dbReference type="Proteomes" id="UP000681720"/>
    </source>
</evidence>
<dbReference type="AlphaFoldDB" id="A0A8S3ITJ7"/>
<evidence type="ECO:0000313" key="1">
    <source>
        <dbReference type="EMBL" id="CAF5205822.1"/>
    </source>
</evidence>